<accession>A0A7R9FXQ6</accession>
<dbReference type="GO" id="GO:0000226">
    <property type="term" value="P:microtubule cytoskeleton organization"/>
    <property type="evidence" value="ECO:0007669"/>
    <property type="project" value="TreeGrafter"/>
</dbReference>
<dbReference type="SMART" id="SM00220">
    <property type="entry name" value="S_TKc"/>
    <property type="match status" value="1"/>
</dbReference>
<sequence length="707" mass="79115">MEITRLPLSSSAIAPQLSQEGTPQRLSPPPPPPLPLSSPQPPPPHPQSSLGNPSRFFPEGLRRATPGELKLFLAMVELPTLASGTQVELGGRTGASTKEVHSSQIQKTGTGRQKQYNRRQQKKNHDGPFDHPGGSHTHHSKGRQEGGDIGIFNYLVENGRMNEKEARRIFQQIVAAVHYCHTRQIVHRDLKAENLLLDLDKDIKLADFGFSNHFQPGQKMSTWCGSPPYAAPELFEGREYDGPKTDIWSMGVVLYVLVCGALPFDGSTLQNLRTRVIKGKFRIPFFMSADCEHLIRHMLVVEPEKRLGIKQILNHRWMIQSVQLQSFDHISAIYHLLVDKLKSNEKGTDAVTPTCNMSFFPSQRKTSITTGVVDRSLTSESNIEQIDFPLVSLPAIPAIYLLNDSQFLEKFGDADMQLELESEELQHKSNGANSGVFDKYHTARRHTVGPGDSAHEQVLEAHYIKMEGRQLNILPNTNLPLNLPKVQHQPPQNFTVKDQHLLKPPPVMGIMGGFGRRASDGGANIQMFFSRQVEGIWSQPGSQEQLQLLQPGSPTPSQRSQPIQPASTLNDPDTTHISQDHISTTCEEIPDSYAVARYMQCRGNSKRHTLAMASAEEVQEAQRKMVQLQQQQPMRTRRTGLLTVMERPPVISPEMVQEVEARMNRQHTPHKLNTQTVSLNPARSKIFLRTKKPSGLATVQESNRLGK</sequence>
<dbReference type="InterPro" id="IPR008271">
    <property type="entry name" value="Ser/Thr_kinase_AS"/>
</dbReference>
<dbReference type="Pfam" id="PF00069">
    <property type="entry name" value="Pkinase"/>
    <property type="match status" value="1"/>
</dbReference>
<evidence type="ECO:0000313" key="6">
    <source>
        <dbReference type="EMBL" id="CAD7259117.1"/>
    </source>
</evidence>
<dbReference type="FunFam" id="1.10.510.10:FF:000002">
    <property type="entry name" value="Non-specific serine/threonine protein kinase"/>
    <property type="match status" value="1"/>
</dbReference>
<dbReference type="AlphaFoldDB" id="A0A7R9FXQ6"/>
<feature type="compositionally biased region" description="Pro residues" evidence="4">
    <location>
        <begin position="26"/>
        <end position="46"/>
    </location>
</feature>
<dbReference type="GO" id="GO:0035556">
    <property type="term" value="P:intracellular signal transduction"/>
    <property type="evidence" value="ECO:0007669"/>
    <property type="project" value="TreeGrafter"/>
</dbReference>
<name>A0A7R9FXQ6_TIMSH</name>
<comment type="similarity">
    <text evidence="3">Belongs to the protein kinase superfamily. CAMK Ser/Thr protein kinase family. Smok subfamily.</text>
</comment>
<reference evidence="6" key="1">
    <citation type="submission" date="2020-11" db="EMBL/GenBank/DDBJ databases">
        <authorList>
            <person name="Tran Van P."/>
        </authorList>
    </citation>
    <scope>NUCLEOTIDE SEQUENCE</scope>
</reference>
<evidence type="ECO:0000256" key="2">
    <source>
        <dbReference type="ARBA" id="ARBA00022840"/>
    </source>
</evidence>
<dbReference type="InterPro" id="IPR000719">
    <property type="entry name" value="Prot_kinase_dom"/>
</dbReference>
<feature type="region of interest" description="Disordered" evidence="4">
    <location>
        <begin position="1"/>
        <end position="61"/>
    </location>
</feature>
<feature type="region of interest" description="Disordered" evidence="4">
    <location>
        <begin position="92"/>
        <end position="146"/>
    </location>
</feature>
<feature type="compositionally biased region" description="Polar residues" evidence="4">
    <location>
        <begin position="102"/>
        <end position="111"/>
    </location>
</feature>
<dbReference type="SUPFAM" id="SSF56112">
    <property type="entry name" value="Protein kinase-like (PK-like)"/>
    <property type="match status" value="1"/>
</dbReference>
<keyword evidence="1" id="KW-0547">Nucleotide-binding</keyword>
<dbReference type="Gene3D" id="1.10.510.10">
    <property type="entry name" value="Transferase(Phosphotransferase) domain 1"/>
    <property type="match status" value="1"/>
</dbReference>
<proteinExistence type="inferred from homology"/>
<feature type="region of interest" description="Disordered" evidence="4">
    <location>
        <begin position="545"/>
        <end position="578"/>
    </location>
</feature>
<dbReference type="GO" id="GO:0005524">
    <property type="term" value="F:ATP binding"/>
    <property type="evidence" value="ECO:0007669"/>
    <property type="project" value="UniProtKB-KW"/>
</dbReference>
<dbReference type="InterPro" id="IPR011009">
    <property type="entry name" value="Kinase-like_dom_sf"/>
</dbReference>
<dbReference type="PROSITE" id="PS00108">
    <property type="entry name" value="PROTEIN_KINASE_ST"/>
    <property type="match status" value="1"/>
</dbReference>
<dbReference type="EMBL" id="OC001104">
    <property type="protein sequence ID" value="CAD7259117.1"/>
    <property type="molecule type" value="Genomic_DNA"/>
</dbReference>
<gene>
    <name evidence="6" type="ORF">TSIB3V08_LOCUS3329</name>
</gene>
<keyword evidence="2" id="KW-0067">ATP-binding</keyword>
<dbReference type="GO" id="GO:0050321">
    <property type="term" value="F:tau-protein kinase activity"/>
    <property type="evidence" value="ECO:0007669"/>
    <property type="project" value="TreeGrafter"/>
</dbReference>
<feature type="compositionally biased region" description="Polar residues" evidence="4">
    <location>
        <begin position="7"/>
        <end position="22"/>
    </location>
</feature>
<evidence type="ECO:0000256" key="4">
    <source>
        <dbReference type="SAM" id="MobiDB-lite"/>
    </source>
</evidence>
<dbReference type="PANTHER" id="PTHR24346">
    <property type="entry name" value="MAP/MICROTUBULE AFFINITY-REGULATING KINASE"/>
    <property type="match status" value="1"/>
</dbReference>
<evidence type="ECO:0000256" key="1">
    <source>
        <dbReference type="ARBA" id="ARBA00022741"/>
    </source>
</evidence>
<dbReference type="PANTHER" id="PTHR24346:SF42">
    <property type="entry name" value="SERINE_THREONINE-PROTEIN KINASE SIK3"/>
    <property type="match status" value="1"/>
</dbReference>
<dbReference type="GO" id="GO:0005737">
    <property type="term" value="C:cytoplasm"/>
    <property type="evidence" value="ECO:0007669"/>
    <property type="project" value="TreeGrafter"/>
</dbReference>
<evidence type="ECO:0000256" key="3">
    <source>
        <dbReference type="ARBA" id="ARBA00038181"/>
    </source>
</evidence>
<protein>
    <recommendedName>
        <fullName evidence="5">Protein kinase domain-containing protein</fullName>
    </recommendedName>
</protein>
<feature type="domain" description="Protein kinase" evidence="5">
    <location>
        <begin position="1"/>
        <end position="318"/>
    </location>
</feature>
<evidence type="ECO:0000259" key="5">
    <source>
        <dbReference type="PROSITE" id="PS50011"/>
    </source>
</evidence>
<organism evidence="6">
    <name type="scientific">Timema shepardi</name>
    <name type="common">Walking stick</name>
    <dbReference type="NCBI Taxonomy" id="629360"/>
    <lineage>
        <taxon>Eukaryota</taxon>
        <taxon>Metazoa</taxon>
        <taxon>Ecdysozoa</taxon>
        <taxon>Arthropoda</taxon>
        <taxon>Hexapoda</taxon>
        <taxon>Insecta</taxon>
        <taxon>Pterygota</taxon>
        <taxon>Neoptera</taxon>
        <taxon>Polyneoptera</taxon>
        <taxon>Phasmatodea</taxon>
        <taxon>Timematodea</taxon>
        <taxon>Timematoidea</taxon>
        <taxon>Timematidae</taxon>
        <taxon>Timema</taxon>
    </lineage>
</organism>
<dbReference type="PROSITE" id="PS50011">
    <property type="entry name" value="PROTEIN_KINASE_DOM"/>
    <property type="match status" value="1"/>
</dbReference>